<evidence type="ECO:0000313" key="2">
    <source>
        <dbReference type="Proteomes" id="UP000229713"/>
    </source>
</evidence>
<comment type="caution">
    <text evidence="1">The sequence shown here is derived from an EMBL/GenBank/DDBJ whole genome shotgun (WGS) entry which is preliminary data.</text>
</comment>
<evidence type="ECO:0000313" key="1">
    <source>
        <dbReference type="EMBL" id="PIK93734.1"/>
    </source>
</evidence>
<dbReference type="InterPro" id="IPR031810">
    <property type="entry name" value="YjeJ-like"/>
</dbReference>
<reference evidence="1 2" key="1">
    <citation type="submission" date="2017-07" db="EMBL/GenBank/DDBJ databases">
        <title>Raoultella ornithinolytica strain HH3 draft genome.</title>
        <authorList>
            <person name="Duceppe M.-O."/>
            <person name="Huang H."/>
            <person name="Phipps-Todd B."/>
        </authorList>
    </citation>
    <scope>NUCLEOTIDE SEQUENCE [LARGE SCALE GENOMIC DNA]</scope>
    <source>
        <strain evidence="1 2">HH3</strain>
    </source>
</reference>
<dbReference type="AlphaFoldDB" id="A0A855F5H7"/>
<dbReference type="EMBL" id="NKYI01000007">
    <property type="protein sequence ID" value="PIK93734.1"/>
    <property type="molecule type" value="Genomic_DNA"/>
</dbReference>
<name>A0A855F5H7_RAOOR</name>
<organism evidence="1 2">
    <name type="scientific">Raoultella ornithinolytica</name>
    <name type="common">Klebsiella ornithinolytica</name>
    <dbReference type="NCBI Taxonomy" id="54291"/>
    <lineage>
        <taxon>Bacteria</taxon>
        <taxon>Pseudomonadati</taxon>
        <taxon>Pseudomonadota</taxon>
        <taxon>Gammaproteobacteria</taxon>
        <taxon>Enterobacterales</taxon>
        <taxon>Enterobacteriaceae</taxon>
        <taxon>Klebsiella/Raoultella group</taxon>
        <taxon>Raoultella</taxon>
    </lineage>
</organism>
<proteinExistence type="predicted"/>
<gene>
    <name evidence="1" type="ORF">CFY86_02350</name>
</gene>
<dbReference type="Proteomes" id="UP000229713">
    <property type="component" value="Unassembled WGS sequence"/>
</dbReference>
<sequence>MNKLMGINTGIIKSATGVLALALKAHSASGSESLIYLPPDRLQSLLFAVFSSYRRLQMMFREDAESVREQVIAQSEALNSRIPVVTLDEVQQPDVALRTIDFVMKPYQERVTFLFFLQNDSVVAIDLALTQMEYLLGLLLTTIQKTEDRDFISLALRENDFIPFYTVDFMPANDEGIKYNQFNVPAWKSAALDDFYSLLIVQDNGDIPCGVIIKAVPGIEPSRVNAIGELLLNNNSLLIPYRQHTMTFEYEKMDPAATVEERESLLKAHIKHRQAKIDLSAR</sequence>
<accession>A0A855F5H7</accession>
<protein>
    <submittedName>
        <fullName evidence="1">Uncharacterized protein</fullName>
    </submittedName>
</protein>
<dbReference type="Pfam" id="PF15922">
    <property type="entry name" value="YjeJ"/>
    <property type="match status" value="1"/>
</dbReference>